<dbReference type="EMBL" id="JALBUF010000003">
    <property type="protein sequence ID" value="MCI0183044.1"/>
    <property type="molecule type" value="Genomic_DNA"/>
</dbReference>
<accession>A0A9X1V855</accession>
<feature type="transmembrane region" description="Helical" evidence="7">
    <location>
        <begin position="171"/>
        <end position="193"/>
    </location>
</feature>
<feature type="transmembrane region" description="Helical" evidence="7">
    <location>
        <begin position="84"/>
        <end position="102"/>
    </location>
</feature>
<reference evidence="9" key="1">
    <citation type="submission" date="2022-03" db="EMBL/GenBank/DDBJ databases">
        <title>Draft Genome Sequence of Firmicute Strain S0AB, a Heterotrophic Iron/Sulfur-Oxidizing Extreme Acidophile.</title>
        <authorList>
            <person name="Vergara E."/>
            <person name="Pakostova E."/>
            <person name="Johnson D.B."/>
            <person name="Holmes D.S."/>
        </authorList>
    </citation>
    <scope>NUCLEOTIDE SEQUENCE</scope>
    <source>
        <strain evidence="9">S0AB</strain>
    </source>
</reference>
<keyword evidence="3" id="KW-1003">Cell membrane</keyword>
<feature type="transmembrane region" description="Helical" evidence="7">
    <location>
        <begin position="148"/>
        <end position="165"/>
    </location>
</feature>
<feature type="transmembrane region" description="Helical" evidence="7">
    <location>
        <begin position="390"/>
        <end position="408"/>
    </location>
</feature>
<keyword evidence="2" id="KW-0813">Transport</keyword>
<evidence type="ECO:0000256" key="3">
    <source>
        <dbReference type="ARBA" id="ARBA00022475"/>
    </source>
</evidence>
<feature type="transmembrane region" description="Helical" evidence="7">
    <location>
        <begin position="45"/>
        <end position="72"/>
    </location>
</feature>
<dbReference type="InterPro" id="IPR050171">
    <property type="entry name" value="MFS_Transporters"/>
</dbReference>
<dbReference type="SUPFAM" id="SSF103473">
    <property type="entry name" value="MFS general substrate transporter"/>
    <property type="match status" value="2"/>
</dbReference>
<feature type="transmembrane region" description="Helical" evidence="7">
    <location>
        <begin position="17"/>
        <end position="33"/>
    </location>
</feature>
<name>A0A9X1V855_9BACL</name>
<dbReference type="InterPro" id="IPR005829">
    <property type="entry name" value="Sugar_transporter_CS"/>
</dbReference>
<dbReference type="AlphaFoldDB" id="A0A9X1V855"/>
<feature type="domain" description="Major facilitator superfamily (MFS) profile" evidence="8">
    <location>
        <begin position="1"/>
        <end position="197"/>
    </location>
</feature>
<comment type="subcellular location">
    <subcellularLocation>
        <location evidence="1">Cell membrane</location>
        <topology evidence="1">Multi-pass membrane protein</topology>
    </subcellularLocation>
</comment>
<organism evidence="9 10">
    <name type="scientific">Sulfoacidibacillus ferrooxidans</name>
    <dbReference type="NCBI Taxonomy" id="2005001"/>
    <lineage>
        <taxon>Bacteria</taxon>
        <taxon>Bacillati</taxon>
        <taxon>Bacillota</taxon>
        <taxon>Bacilli</taxon>
        <taxon>Bacillales</taxon>
        <taxon>Alicyclobacillaceae</taxon>
        <taxon>Sulfoacidibacillus</taxon>
    </lineage>
</organism>
<dbReference type="Gene3D" id="1.20.1250.20">
    <property type="entry name" value="MFS general substrate transporter like domains"/>
    <property type="match status" value="2"/>
</dbReference>
<feature type="transmembrane region" description="Helical" evidence="7">
    <location>
        <begin position="300"/>
        <end position="317"/>
    </location>
</feature>
<protein>
    <recommendedName>
        <fullName evidence="8">Major facilitator superfamily (MFS) profile domain-containing protein</fullName>
    </recommendedName>
</protein>
<dbReference type="RefSeq" id="WP_241712800.1">
    <property type="nucleotide sequence ID" value="NZ_JALBUF010000003.1"/>
</dbReference>
<evidence type="ECO:0000313" key="9">
    <source>
        <dbReference type="EMBL" id="MCI0183044.1"/>
    </source>
</evidence>
<dbReference type="PROSITE" id="PS00216">
    <property type="entry name" value="SUGAR_TRANSPORT_1"/>
    <property type="match status" value="1"/>
</dbReference>
<keyword evidence="4 7" id="KW-0812">Transmembrane</keyword>
<evidence type="ECO:0000256" key="2">
    <source>
        <dbReference type="ARBA" id="ARBA00022448"/>
    </source>
</evidence>
<feature type="domain" description="Major facilitator superfamily (MFS) profile" evidence="8">
    <location>
        <begin position="234"/>
        <end position="416"/>
    </location>
</feature>
<gene>
    <name evidence="9" type="ORF">MM817_01314</name>
</gene>
<dbReference type="GO" id="GO:0022857">
    <property type="term" value="F:transmembrane transporter activity"/>
    <property type="evidence" value="ECO:0007669"/>
    <property type="project" value="InterPro"/>
</dbReference>
<dbReference type="Proteomes" id="UP001139263">
    <property type="component" value="Unassembled WGS sequence"/>
</dbReference>
<feature type="transmembrane region" description="Helical" evidence="7">
    <location>
        <begin position="323"/>
        <end position="347"/>
    </location>
</feature>
<keyword evidence="10" id="KW-1185">Reference proteome</keyword>
<dbReference type="InterPro" id="IPR011701">
    <property type="entry name" value="MFS"/>
</dbReference>
<dbReference type="PANTHER" id="PTHR23517">
    <property type="entry name" value="RESISTANCE PROTEIN MDTM, PUTATIVE-RELATED-RELATED"/>
    <property type="match status" value="1"/>
</dbReference>
<sequence>MNQESHELGIKPNLQQFLWLVFSTILVGMTVGLERTVVPLLGKDVYHITSISVIFAFIIAFGATKAVLNLVAGQFSDALGRRPVLIMGWLLGIPMIVLLLFIHTWTAVIIANIFLGANQAFAWTMTVTKQLDLVGTKQRGLAMGINEATGYIGVAISTIATGIIAERYGLIQAPFVYGAVVLLFGLGTSVFVIRETRGHVLKEAKAIQGSASTMKKKKVGVGEIIWTTTFANPTLSACSQAGLVNKLADTLVWAMLPLYLAHLHVSIIDIGYIGGAYTIIWGFAQFGTGILSDVIGRKPPIVMGMALLGVGIVAFGLGHSVSWWMITAAVMGLGMALLYPNLNAAVADVAPPEIRGGVLGVYRLWRDGGYAIGGLLLGFTIHSMGMLNSLYMIGIIVLVSMVVVLIRMKETHPRRQ</sequence>
<evidence type="ECO:0000256" key="7">
    <source>
        <dbReference type="SAM" id="Phobius"/>
    </source>
</evidence>
<comment type="caution">
    <text evidence="9">The sequence shown here is derived from an EMBL/GenBank/DDBJ whole genome shotgun (WGS) entry which is preliminary data.</text>
</comment>
<dbReference type="InterPro" id="IPR036259">
    <property type="entry name" value="MFS_trans_sf"/>
</dbReference>
<proteinExistence type="predicted"/>
<dbReference type="CDD" id="cd17325">
    <property type="entry name" value="MFS_MdtG_SLC18_like"/>
    <property type="match status" value="1"/>
</dbReference>
<dbReference type="PROSITE" id="PS50850">
    <property type="entry name" value="MFS"/>
    <property type="match status" value="2"/>
</dbReference>
<evidence type="ECO:0000256" key="1">
    <source>
        <dbReference type="ARBA" id="ARBA00004651"/>
    </source>
</evidence>
<evidence type="ECO:0000256" key="6">
    <source>
        <dbReference type="ARBA" id="ARBA00023136"/>
    </source>
</evidence>
<dbReference type="Pfam" id="PF07690">
    <property type="entry name" value="MFS_1"/>
    <property type="match status" value="2"/>
</dbReference>
<evidence type="ECO:0000259" key="8">
    <source>
        <dbReference type="PROSITE" id="PS50850"/>
    </source>
</evidence>
<dbReference type="PANTHER" id="PTHR23517:SF3">
    <property type="entry name" value="INTEGRAL MEMBRANE TRANSPORT PROTEIN"/>
    <property type="match status" value="1"/>
</dbReference>
<dbReference type="GO" id="GO:0005886">
    <property type="term" value="C:plasma membrane"/>
    <property type="evidence" value="ECO:0007669"/>
    <property type="project" value="UniProtKB-SubCell"/>
</dbReference>
<evidence type="ECO:0000256" key="5">
    <source>
        <dbReference type="ARBA" id="ARBA00022989"/>
    </source>
</evidence>
<evidence type="ECO:0000313" key="10">
    <source>
        <dbReference type="Proteomes" id="UP001139263"/>
    </source>
</evidence>
<evidence type="ECO:0000256" key="4">
    <source>
        <dbReference type="ARBA" id="ARBA00022692"/>
    </source>
</evidence>
<keyword evidence="6 7" id="KW-0472">Membrane</keyword>
<keyword evidence="5 7" id="KW-1133">Transmembrane helix</keyword>
<dbReference type="InterPro" id="IPR020846">
    <property type="entry name" value="MFS_dom"/>
</dbReference>
<feature type="transmembrane region" description="Helical" evidence="7">
    <location>
        <begin position="108"/>
        <end position="127"/>
    </location>
</feature>